<dbReference type="FunFam" id="1.20.1070.10:FF:000044">
    <property type="entry name" value="Opsin, ultraviolet-sensitive"/>
    <property type="match status" value="1"/>
</dbReference>
<dbReference type="Pfam" id="PF00001">
    <property type="entry name" value="7tm_1"/>
    <property type="match status" value="1"/>
</dbReference>
<keyword evidence="8 15" id="KW-0157">Chromophore</keyword>
<reference evidence="17 18" key="1">
    <citation type="submission" date="2018-04" db="EMBL/GenBank/DDBJ databases">
        <authorList>
            <person name="Zhang X."/>
            <person name="Yuan J."/>
            <person name="Li F."/>
            <person name="Xiang J."/>
        </authorList>
    </citation>
    <scope>NUCLEOTIDE SEQUENCE [LARGE SCALE GENOMIC DNA]</scope>
    <source>
        <tissue evidence="17">Muscle</tissue>
    </source>
</reference>
<keyword evidence="10 15" id="KW-0472">Membrane</keyword>
<dbReference type="Gene3D" id="1.20.1070.10">
    <property type="entry name" value="Rhodopsin 7-helix transmembrane proteins"/>
    <property type="match status" value="1"/>
</dbReference>
<keyword evidence="2 15" id="KW-0600">Photoreceptor protein</keyword>
<evidence type="ECO:0000256" key="14">
    <source>
        <dbReference type="ARBA" id="ARBA00023305"/>
    </source>
</evidence>
<keyword evidence="4 15" id="KW-0716">Sensory transduction</keyword>
<feature type="transmembrane region" description="Helical" evidence="15">
    <location>
        <begin position="197"/>
        <end position="216"/>
    </location>
</feature>
<evidence type="ECO:0000256" key="1">
    <source>
        <dbReference type="ARBA" id="ARBA00004141"/>
    </source>
</evidence>
<feature type="transmembrane region" description="Helical" evidence="15">
    <location>
        <begin position="121"/>
        <end position="149"/>
    </location>
</feature>
<evidence type="ECO:0000256" key="6">
    <source>
        <dbReference type="ARBA" id="ARBA00022925"/>
    </source>
</evidence>
<evidence type="ECO:0000256" key="3">
    <source>
        <dbReference type="ARBA" id="ARBA00022553"/>
    </source>
</evidence>
<feature type="transmembrane region" description="Helical" evidence="15">
    <location>
        <begin position="388"/>
        <end position="408"/>
    </location>
</feature>
<comment type="caution">
    <text evidence="17">The sequence shown here is derived from an EMBL/GenBank/DDBJ whole genome shotgun (WGS) entry which is preliminary data.</text>
</comment>
<evidence type="ECO:0000256" key="12">
    <source>
        <dbReference type="ARBA" id="ARBA00023170"/>
    </source>
</evidence>
<dbReference type="GO" id="GO:0009881">
    <property type="term" value="F:photoreceptor activity"/>
    <property type="evidence" value="ECO:0007669"/>
    <property type="project" value="UniProtKB-KW"/>
</dbReference>
<dbReference type="InterPro" id="IPR000276">
    <property type="entry name" value="GPCR_Rhodpsn"/>
</dbReference>
<evidence type="ECO:0000256" key="9">
    <source>
        <dbReference type="ARBA" id="ARBA00023040"/>
    </source>
</evidence>
<evidence type="ECO:0000259" key="16">
    <source>
        <dbReference type="PROSITE" id="PS50262"/>
    </source>
</evidence>
<dbReference type="SUPFAM" id="SSF81321">
    <property type="entry name" value="Family A G protein-coupled receptor-like"/>
    <property type="match status" value="1"/>
</dbReference>
<evidence type="ECO:0000256" key="7">
    <source>
        <dbReference type="ARBA" id="ARBA00022989"/>
    </source>
</evidence>
<dbReference type="GO" id="GO:0004930">
    <property type="term" value="F:G protein-coupled receptor activity"/>
    <property type="evidence" value="ECO:0007669"/>
    <property type="project" value="UniProtKB-KW"/>
</dbReference>
<proteinExistence type="inferred from homology"/>
<keyword evidence="9 15" id="KW-0297">G-protein coupled receptor</keyword>
<dbReference type="InterPro" id="IPR001760">
    <property type="entry name" value="Opsin"/>
</dbReference>
<dbReference type="OrthoDB" id="2105199at2759"/>
<comment type="similarity">
    <text evidence="15">Belongs to the G-protein coupled receptor 1 family. Opsin subfamily.</text>
</comment>
<keyword evidence="3" id="KW-0597">Phosphoprotein</keyword>
<dbReference type="EMBL" id="QCYY01001891">
    <property type="protein sequence ID" value="ROT74460.1"/>
    <property type="molecule type" value="Genomic_DNA"/>
</dbReference>
<feature type="transmembrane region" description="Helical" evidence="15">
    <location>
        <begin position="237"/>
        <end position="260"/>
    </location>
</feature>
<dbReference type="PRINTS" id="PR00237">
    <property type="entry name" value="GPCRRHODOPSN"/>
</dbReference>
<dbReference type="PRINTS" id="PR00577">
    <property type="entry name" value="OPSINRH3RH4"/>
</dbReference>
<feature type="domain" description="G-protein coupled receptors family 1 profile" evidence="16">
    <location>
        <begin position="140"/>
        <end position="405"/>
    </location>
</feature>
<keyword evidence="11" id="KW-1015">Disulfide bond</keyword>
<dbReference type="InterPro" id="IPR017452">
    <property type="entry name" value="GPCR_Rhodpsn_7TM"/>
</dbReference>
<feature type="transmembrane region" description="Helical" evidence="15">
    <location>
        <begin position="286"/>
        <end position="306"/>
    </location>
</feature>
<reference evidence="17 18" key="2">
    <citation type="submission" date="2019-01" db="EMBL/GenBank/DDBJ databases">
        <title>The decoding of complex shrimp genome reveals the adaptation for benthos swimmer, frequently molting mechanism and breeding impact on genome.</title>
        <authorList>
            <person name="Sun Y."/>
            <person name="Gao Y."/>
            <person name="Yu Y."/>
        </authorList>
    </citation>
    <scope>NUCLEOTIDE SEQUENCE [LARGE SCALE GENOMIC DNA]</scope>
    <source>
        <tissue evidence="17">Muscle</tissue>
    </source>
</reference>
<evidence type="ECO:0000256" key="15">
    <source>
        <dbReference type="RuleBase" id="RU004951"/>
    </source>
</evidence>
<keyword evidence="12 15" id="KW-0675">Receptor</keyword>
<evidence type="ECO:0000256" key="5">
    <source>
        <dbReference type="ARBA" id="ARBA00022692"/>
    </source>
</evidence>
<dbReference type="GO" id="GO:0016020">
    <property type="term" value="C:membrane"/>
    <property type="evidence" value="ECO:0007669"/>
    <property type="project" value="UniProtKB-SubCell"/>
</dbReference>
<dbReference type="AlphaFoldDB" id="A0A3R7N150"/>
<keyword evidence="5 15" id="KW-0812">Transmembrane</keyword>
<evidence type="ECO:0000256" key="4">
    <source>
        <dbReference type="ARBA" id="ARBA00022606"/>
    </source>
</evidence>
<evidence type="ECO:0000256" key="11">
    <source>
        <dbReference type="ARBA" id="ARBA00023157"/>
    </source>
</evidence>
<comment type="subcellular location">
    <subcellularLocation>
        <location evidence="1 15">Membrane</location>
        <topology evidence="1 15">Multi-pass membrane protein</topology>
    </subcellularLocation>
</comment>
<dbReference type="PANTHER" id="PTHR24240">
    <property type="entry name" value="OPSIN"/>
    <property type="match status" value="1"/>
</dbReference>
<dbReference type="PRINTS" id="PR00238">
    <property type="entry name" value="OPSIN"/>
</dbReference>
<sequence>MPFAQSYPRPLLRCTCTASDAAFIAVAEQTYTSMTTMSDSIFLLPYRVRVGTMSTLAGPHVPTAAQLANVTDGLDAASPLFLSGAVASGRYEVKMLGWNTPPEYMDYVNPYWKTFEAPNPFLHYMLGVFYTFFMFAALCGNGVVLWVFTSAKSLRTPSNMFVVNLALLDFIMMLKTPVFIVNSFNEGPIWGKFGCDIFALMGSYSGICGAMTNAAIAYDRYKTIAKPFEPKIKSGTAFLIVLGTWAYATPWCLMPLFGIWGRFVPEGFLTTCSFDYLTEDENTRTFVAAIFFFSYIVPGFFIVFFYSQIFSHVRAHEKAMRAQAKKMNVDNLRSVGSKEDQEKSAEIRIAKVCMGLFFMFLVAWTPYAVVALIGAFGNRSVLTPLVSMLPALACKSMACIDPWVYAINHPRYRLELQKRMPWFCIHEDKPQDTASQASNNTEKA</sequence>
<evidence type="ECO:0000256" key="8">
    <source>
        <dbReference type="ARBA" id="ARBA00022991"/>
    </source>
</evidence>
<keyword evidence="6 15" id="KW-0681">Retinal protein</keyword>
<feature type="transmembrane region" description="Helical" evidence="15">
    <location>
        <begin position="352"/>
        <end position="376"/>
    </location>
</feature>
<keyword evidence="13 15" id="KW-0807">Transducer</keyword>
<evidence type="ECO:0000313" key="18">
    <source>
        <dbReference type="Proteomes" id="UP000283509"/>
    </source>
</evidence>
<dbReference type="GO" id="GO:0007601">
    <property type="term" value="P:visual perception"/>
    <property type="evidence" value="ECO:0007669"/>
    <property type="project" value="UniProtKB-KW"/>
</dbReference>
<protein>
    <submittedName>
        <fullName evidence="17">UV2 opsin</fullName>
    </submittedName>
</protein>
<keyword evidence="14" id="KW-0844">Vision</keyword>
<name>A0A3R7N150_PENVA</name>
<dbReference type="InterPro" id="IPR050125">
    <property type="entry name" value="GPCR_opsins"/>
</dbReference>
<evidence type="ECO:0000256" key="10">
    <source>
        <dbReference type="ARBA" id="ARBA00023136"/>
    </source>
</evidence>
<accession>A0A3R7N150</accession>
<feature type="transmembrane region" description="Helical" evidence="15">
    <location>
        <begin position="161"/>
        <end position="185"/>
    </location>
</feature>
<evidence type="ECO:0000256" key="2">
    <source>
        <dbReference type="ARBA" id="ARBA00022543"/>
    </source>
</evidence>
<dbReference type="PROSITE" id="PS00237">
    <property type="entry name" value="G_PROTEIN_RECEP_F1_1"/>
    <property type="match status" value="1"/>
</dbReference>
<evidence type="ECO:0000313" key="17">
    <source>
        <dbReference type="EMBL" id="ROT74460.1"/>
    </source>
</evidence>
<evidence type="ECO:0000256" key="13">
    <source>
        <dbReference type="ARBA" id="ARBA00023224"/>
    </source>
</evidence>
<dbReference type="GO" id="GO:0007602">
    <property type="term" value="P:phototransduction"/>
    <property type="evidence" value="ECO:0007669"/>
    <property type="project" value="UniProtKB-KW"/>
</dbReference>
<dbReference type="PROSITE" id="PS50262">
    <property type="entry name" value="G_PROTEIN_RECEP_F1_2"/>
    <property type="match status" value="1"/>
</dbReference>
<organism evidence="17 18">
    <name type="scientific">Penaeus vannamei</name>
    <name type="common">Whiteleg shrimp</name>
    <name type="synonym">Litopenaeus vannamei</name>
    <dbReference type="NCBI Taxonomy" id="6689"/>
    <lineage>
        <taxon>Eukaryota</taxon>
        <taxon>Metazoa</taxon>
        <taxon>Ecdysozoa</taxon>
        <taxon>Arthropoda</taxon>
        <taxon>Crustacea</taxon>
        <taxon>Multicrustacea</taxon>
        <taxon>Malacostraca</taxon>
        <taxon>Eumalacostraca</taxon>
        <taxon>Eucarida</taxon>
        <taxon>Decapoda</taxon>
        <taxon>Dendrobranchiata</taxon>
        <taxon>Penaeoidea</taxon>
        <taxon>Penaeidae</taxon>
        <taxon>Penaeus</taxon>
    </lineage>
</organism>
<keyword evidence="18" id="KW-1185">Reference proteome</keyword>
<dbReference type="CDD" id="cd15079">
    <property type="entry name" value="7tmA_photoreceptors_insect"/>
    <property type="match status" value="1"/>
</dbReference>
<keyword evidence="7 15" id="KW-1133">Transmembrane helix</keyword>
<dbReference type="Proteomes" id="UP000283509">
    <property type="component" value="Unassembled WGS sequence"/>
</dbReference>
<gene>
    <name evidence="17" type="ORF">C7M84_007030</name>
</gene>